<feature type="region of interest" description="Disordered" evidence="2">
    <location>
        <begin position="67"/>
        <end position="98"/>
    </location>
</feature>
<proteinExistence type="predicted"/>
<organism evidence="3 4">
    <name type="scientific">Helicobacter felis (strain ATCC 49179 / CCUG 28539 / NCTC 12436 / CS1)</name>
    <dbReference type="NCBI Taxonomy" id="936155"/>
    <lineage>
        <taxon>Bacteria</taxon>
        <taxon>Pseudomonadati</taxon>
        <taxon>Campylobacterota</taxon>
        <taxon>Epsilonproteobacteria</taxon>
        <taxon>Campylobacterales</taxon>
        <taxon>Helicobacteraceae</taxon>
        <taxon>Helicobacter</taxon>
    </lineage>
</organism>
<keyword evidence="1" id="KW-0175">Coiled coil</keyword>
<evidence type="ECO:0000256" key="1">
    <source>
        <dbReference type="SAM" id="Coils"/>
    </source>
</evidence>
<accession>E7ABC1</accession>
<name>E7ABC1_HELFC</name>
<evidence type="ECO:0000256" key="2">
    <source>
        <dbReference type="SAM" id="MobiDB-lite"/>
    </source>
</evidence>
<gene>
    <name evidence="3" type="ordered locus">Hfelis_15950</name>
</gene>
<dbReference type="AlphaFoldDB" id="E7ABC1"/>
<dbReference type="HOGENOM" id="CLU_1473252_0_0_7"/>
<feature type="coiled-coil region" evidence="1">
    <location>
        <begin position="105"/>
        <end position="132"/>
    </location>
</feature>
<dbReference type="KEGG" id="hfe:HFELIS_15950"/>
<sequence length="183" mass="20802">MMTKMLDFARLEADGVSQEEVLKFIQTQKNNFNYAPLKKYYEDNGLDAEQVERALYNDLKNSKVSFEFEPPQTPEQTPAKLPQNGIKPTNTPRQDVKAKLEPPSALVKEMNLEDLNARAQALEKEANWTDDLIYVGTLGLYETQGAKKQRLGYEALILDALKSKVPYAKLPKQAQEYLAKKGF</sequence>
<dbReference type="Proteomes" id="UP000007934">
    <property type="component" value="Chromosome"/>
</dbReference>
<reference evidence="3 4" key="1">
    <citation type="journal article" date="2011" name="Genome Biol. Evol.">
        <title>Comparative whole genome sequence analysis of the carcinogenic bacterial model pathogen Helicobacter felis.</title>
        <authorList>
            <person name="Arnold I.C."/>
            <person name="Zigova Z."/>
            <person name="Holden M."/>
            <person name="Lawley T.D."/>
            <person name="Rad R."/>
            <person name="Dougan G."/>
            <person name="Falkow S."/>
            <person name="Bentley S.D."/>
            <person name="Muller A."/>
        </authorList>
    </citation>
    <scope>NUCLEOTIDE SEQUENCE [LARGE SCALE GENOMIC DNA]</scope>
    <source>
        <strain evidence="4">ATCC 49179 / CCUG 28539 / NCTC 12436 / CS1</strain>
    </source>
</reference>
<keyword evidence="4" id="KW-1185">Reference proteome</keyword>
<feature type="compositionally biased region" description="Low complexity" evidence="2">
    <location>
        <begin position="67"/>
        <end position="78"/>
    </location>
</feature>
<dbReference type="EMBL" id="FQ670179">
    <property type="protein sequence ID" value="CBY83679.1"/>
    <property type="molecule type" value="Genomic_DNA"/>
</dbReference>
<evidence type="ECO:0000313" key="4">
    <source>
        <dbReference type="Proteomes" id="UP000007934"/>
    </source>
</evidence>
<evidence type="ECO:0000313" key="3">
    <source>
        <dbReference type="EMBL" id="CBY83679.1"/>
    </source>
</evidence>
<protein>
    <submittedName>
        <fullName evidence="3">Uncharacterized protein</fullName>
    </submittedName>
</protein>